<gene>
    <name evidence="1" type="ORF">SAMN05444424_0330</name>
</gene>
<organism evidence="1 2">
    <name type="scientific">Bittarella massiliensis</name>
    <name type="common">ex Durand et al. 2017</name>
    <dbReference type="NCBI Taxonomy" id="1720313"/>
    <lineage>
        <taxon>Bacteria</taxon>
        <taxon>Bacillati</taxon>
        <taxon>Bacillota</taxon>
        <taxon>Clostridia</taxon>
        <taxon>Eubacteriales</taxon>
        <taxon>Oscillospiraceae</taxon>
        <taxon>Bittarella (ex Durand et al. 2017)</taxon>
    </lineage>
</organism>
<dbReference type="EMBL" id="FQVY01000001">
    <property type="protein sequence ID" value="SHF68556.1"/>
    <property type="molecule type" value="Genomic_DNA"/>
</dbReference>
<sequence length="233" mass="25548">MPVALFAPPSVSPLCLCRPVFPLSLSALLFVFLSTFACPPLPFHLWCSPFSLGSVGTPCLCPPASPFHRCRPPFSTRSVRLSFSPASSPPTFPSASVRLSFPYLSLSASPFHLCRPPFSMCSGSLPFRRFLSACFFLRLSPSVFLPRFRPPFFPSGLCLHTFFHLCLSAFSFPCHPPFSMVCPSAFLRLPFPFAPVCPIFLSTPAPAYFSPPSLHPSFPCPCPPARQERGEAP</sequence>
<proteinExistence type="predicted"/>
<evidence type="ECO:0000313" key="2">
    <source>
        <dbReference type="Proteomes" id="UP000184089"/>
    </source>
</evidence>
<dbReference type="AlphaFoldDB" id="A0AAQ1RUZ5"/>
<evidence type="ECO:0000313" key="1">
    <source>
        <dbReference type="EMBL" id="SHF68556.1"/>
    </source>
</evidence>
<dbReference type="Proteomes" id="UP000184089">
    <property type="component" value="Unassembled WGS sequence"/>
</dbReference>
<protein>
    <submittedName>
        <fullName evidence="1">Uncharacterized protein</fullName>
    </submittedName>
</protein>
<reference evidence="2" key="1">
    <citation type="submission" date="2016-11" db="EMBL/GenBank/DDBJ databases">
        <authorList>
            <person name="Jaros S."/>
            <person name="Januszkiewicz K."/>
            <person name="Wedrychowicz H."/>
        </authorList>
    </citation>
    <scope>NUCLEOTIDE SEQUENCE [LARGE SCALE GENOMIC DNA]</scope>
    <source>
        <strain evidence="2">DSM 4029</strain>
    </source>
</reference>
<name>A0AAQ1RUZ5_9FIRM</name>
<comment type="caution">
    <text evidence="1">The sequence shown here is derived from an EMBL/GenBank/DDBJ whole genome shotgun (WGS) entry which is preliminary data.</text>
</comment>
<accession>A0AAQ1RUZ5</accession>